<sequence length="174" mass="19824">QTGRTTDGEYFLPYSAHKRHYLLVDYYNLELLHRPTSKLMRKLEYSMRQRGLYSSLGFTRDTILMHSFFGFLPPELARIVMQGVRLGITAHVIYLVAEMQSRIKFIQVAAKMRGIKGGPSEKKSTIDKFAHAMDRLTDGEGDREGVDGMPDLYKGAGDSVAIADFLVRYGRINR</sequence>
<feature type="non-terminal residue" evidence="1">
    <location>
        <position position="1"/>
    </location>
</feature>
<name>A0AAV5U5W3_9BILA</name>
<protein>
    <submittedName>
        <fullName evidence="1">Uncharacterized protein</fullName>
    </submittedName>
</protein>
<keyword evidence="2" id="KW-1185">Reference proteome</keyword>
<organism evidence="1 2">
    <name type="scientific">Pristionchus entomophagus</name>
    <dbReference type="NCBI Taxonomy" id="358040"/>
    <lineage>
        <taxon>Eukaryota</taxon>
        <taxon>Metazoa</taxon>
        <taxon>Ecdysozoa</taxon>
        <taxon>Nematoda</taxon>
        <taxon>Chromadorea</taxon>
        <taxon>Rhabditida</taxon>
        <taxon>Rhabditina</taxon>
        <taxon>Diplogasteromorpha</taxon>
        <taxon>Diplogasteroidea</taxon>
        <taxon>Neodiplogasteridae</taxon>
        <taxon>Pristionchus</taxon>
    </lineage>
</organism>
<dbReference type="Proteomes" id="UP001432027">
    <property type="component" value="Unassembled WGS sequence"/>
</dbReference>
<comment type="caution">
    <text evidence="1">The sequence shown here is derived from an EMBL/GenBank/DDBJ whole genome shotgun (WGS) entry which is preliminary data.</text>
</comment>
<evidence type="ECO:0000313" key="2">
    <source>
        <dbReference type="Proteomes" id="UP001432027"/>
    </source>
</evidence>
<feature type="non-terminal residue" evidence="1">
    <location>
        <position position="174"/>
    </location>
</feature>
<dbReference type="AlphaFoldDB" id="A0AAV5U5W3"/>
<proteinExistence type="predicted"/>
<gene>
    <name evidence="1" type="ORF">PENTCL1PPCAC_23854</name>
</gene>
<dbReference type="EMBL" id="BTSX01000005">
    <property type="protein sequence ID" value="GMT01680.1"/>
    <property type="molecule type" value="Genomic_DNA"/>
</dbReference>
<reference evidence="1" key="1">
    <citation type="submission" date="2023-10" db="EMBL/GenBank/DDBJ databases">
        <title>Genome assembly of Pristionchus species.</title>
        <authorList>
            <person name="Yoshida K."/>
            <person name="Sommer R.J."/>
        </authorList>
    </citation>
    <scope>NUCLEOTIDE SEQUENCE</scope>
    <source>
        <strain evidence="1">RS0144</strain>
    </source>
</reference>
<accession>A0AAV5U5W3</accession>
<evidence type="ECO:0000313" key="1">
    <source>
        <dbReference type="EMBL" id="GMT01680.1"/>
    </source>
</evidence>